<feature type="transmembrane region" description="Helical" evidence="1">
    <location>
        <begin position="95"/>
        <end position="114"/>
    </location>
</feature>
<dbReference type="OrthoDB" id="5905203at2759"/>
<dbReference type="InParanoid" id="G0PAU7"/>
<dbReference type="eggNOG" id="ENOG502TIQ1">
    <property type="taxonomic scope" value="Eukaryota"/>
</dbReference>
<evidence type="ECO:0000256" key="1">
    <source>
        <dbReference type="SAM" id="Phobius"/>
    </source>
</evidence>
<reference evidence="3" key="1">
    <citation type="submission" date="2011-07" db="EMBL/GenBank/DDBJ databases">
        <authorList>
            <consortium name="Caenorhabditis brenneri Sequencing and Analysis Consortium"/>
            <person name="Wilson R.K."/>
        </authorList>
    </citation>
    <scope>NUCLEOTIDE SEQUENCE [LARGE SCALE GENOMIC DNA]</scope>
    <source>
        <strain evidence="3">PB2801</strain>
    </source>
</reference>
<keyword evidence="1" id="KW-0472">Membrane</keyword>
<feature type="transmembrane region" description="Helical" evidence="1">
    <location>
        <begin position="21"/>
        <end position="47"/>
    </location>
</feature>
<gene>
    <name evidence="2" type="ORF">CAEBREN_06573</name>
</gene>
<feature type="transmembrane region" description="Helical" evidence="1">
    <location>
        <begin position="67"/>
        <end position="88"/>
    </location>
</feature>
<feature type="transmembrane region" description="Helical" evidence="1">
    <location>
        <begin position="228"/>
        <end position="251"/>
    </location>
</feature>
<evidence type="ECO:0008006" key="4">
    <source>
        <dbReference type="Google" id="ProtNLM"/>
    </source>
</evidence>
<keyword evidence="1" id="KW-0812">Transmembrane</keyword>
<dbReference type="AlphaFoldDB" id="G0PAU7"/>
<keyword evidence="1" id="KW-1133">Transmembrane helix</keyword>
<dbReference type="PANTHER" id="PTHR31720">
    <property type="entry name" value="SERPENTINE RECEPTOR, CLASS Z-RELATED"/>
    <property type="match status" value="1"/>
</dbReference>
<feature type="transmembrane region" description="Helical" evidence="1">
    <location>
        <begin position="185"/>
        <end position="207"/>
    </location>
</feature>
<dbReference type="HOGENOM" id="CLU_056063_2_1_1"/>
<name>G0PAU7_CAEBE</name>
<feature type="transmembrane region" description="Helical" evidence="1">
    <location>
        <begin position="120"/>
        <end position="142"/>
    </location>
</feature>
<feature type="transmembrane region" description="Helical" evidence="1">
    <location>
        <begin position="263"/>
        <end position="282"/>
    </location>
</feature>
<keyword evidence="3" id="KW-1185">Reference proteome</keyword>
<dbReference type="EMBL" id="GL380190">
    <property type="protein sequence ID" value="EGT50010.1"/>
    <property type="molecule type" value="Genomic_DNA"/>
</dbReference>
<dbReference type="Pfam" id="PF10325">
    <property type="entry name" value="7TM_GPCR_Srz"/>
    <property type="match status" value="1"/>
</dbReference>
<organism evidence="3">
    <name type="scientific">Caenorhabditis brenneri</name>
    <name type="common">Nematode worm</name>
    <dbReference type="NCBI Taxonomy" id="135651"/>
    <lineage>
        <taxon>Eukaryota</taxon>
        <taxon>Metazoa</taxon>
        <taxon>Ecdysozoa</taxon>
        <taxon>Nematoda</taxon>
        <taxon>Chromadorea</taxon>
        <taxon>Rhabditida</taxon>
        <taxon>Rhabditina</taxon>
        <taxon>Rhabditomorpha</taxon>
        <taxon>Rhabditoidea</taxon>
        <taxon>Rhabditidae</taxon>
        <taxon>Peloderinae</taxon>
        <taxon>Caenorhabditis</taxon>
    </lineage>
</organism>
<dbReference type="Proteomes" id="UP000008068">
    <property type="component" value="Unassembled WGS sequence"/>
</dbReference>
<proteinExistence type="predicted"/>
<dbReference type="InterPro" id="IPR018817">
    <property type="entry name" value="7TM_GPCR_serpentine_rcpt_Srz"/>
</dbReference>
<accession>G0PAU7</accession>
<feature type="transmembrane region" description="Helical" evidence="1">
    <location>
        <begin position="154"/>
        <end position="173"/>
    </location>
</feature>
<protein>
    <recommendedName>
        <fullName evidence="4">Serpentine Receptor, class Z</fullName>
    </recommendedName>
</protein>
<evidence type="ECO:0000313" key="2">
    <source>
        <dbReference type="EMBL" id="EGT50010.1"/>
    </source>
</evidence>
<evidence type="ECO:0000313" key="3">
    <source>
        <dbReference type="Proteomes" id="UP000008068"/>
    </source>
</evidence>
<sequence>MNRSAELKNLFALLNKEHNTTTYVILNYLTLLFILCSSIIFPFYVYLNKVNRSRDESVSIFPITNHLYKIMKVTFLLMFVSNICFYCGRYFDESLLLVFFALSCVLSINALDIITQVAQLMISLLAIRKFITYFLPSSIQTVIKIQNWLFSKSWMFYVGFIIKDLVALIISFRELHSGSDDNFRFGIISYISLNTFHIASALLYVPIAIRMKHRETMSLKKNKPQRYIVWQTLLIMVFKIISTILAILLYFLEVVSIDTILRALYFFDATSTPLIVQISYLFNNKKSLKTLLLNFKFANFIRVLLNIEVKSAVLPEANEIAMVQKAGSSEGVETGKGIAVIDVPGSTGKDVEDRL</sequence>
<dbReference type="OMA" id="FANFIRV"/>
<dbReference type="PANTHER" id="PTHR31720:SF17">
    <property type="entry name" value="SERPENTINE RECEPTOR, CLASS Z"/>
    <property type="match status" value="1"/>
</dbReference>